<keyword evidence="3" id="KW-1185">Reference proteome</keyword>
<dbReference type="STRING" id="50990.A0A4Y7PMT4"/>
<keyword evidence="1" id="KW-0175">Coiled coil</keyword>
<feature type="coiled-coil region" evidence="1">
    <location>
        <begin position="131"/>
        <end position="190"/>
    </location>
</feature>
<dbReference type="AlphaFoldDB" id="A0A4Y7PMT4"/>
<accession>A0A4Y7PMT4</accession>
<dbReference type="EMBL" id="ML170244">
    <property type="protein sequence ID" value="TDL16418.1"/>
    <property type="molecule type" value="Genomic_DNA"/>
</dbReference>
<name>A0A4Y7PMT4_9AGAM</name>
<evidence type="ECO:0000313" key="3">
    <source>
        <dbReference type="Proteomes" id="UP000294933"/>
    </source>
</evidence>
<sequence>MSSTINNSEQTPVTGILVTPFTSKTWLMKSSASIEQAVACLQFNVAKLASDTFALSPVLKPVEMQSKYYPALDPTKAVGDTSGLTALVSPSELQNLRIKQFFEGLKSSDKGEQMTQSAAIDDQLKPLLAAIQDLQAKLKDVNARADAQEERADAQEERADALEAKADAMKAQLDKEKAERQDEIAAIRRLTLLITPLHLRVLLDMAQQKILEHLKADSWEDFRAEKNLSQLVEDVFEKLSGHCHLSREAILFLCSYNDVRKAGNKAAHTAKQEEIRNAVLTKPLERGERRHLEQIFEFTFGETV</sequence>
<proteinExistence type="predicted"/>
<protein>
    <submittedName>
        <fullName evidence="2">Uncharacterized protein</fullName>
    </submittedName>
</protein>
<evidence type="ECO:0000313" key="2">
    <source>
        <dbReference type="EMBL" id="TDL16418.1"/>
    </source>
</evidence>
<gene>
    <name evidence="2" type="ORF">BD410DRAFT_889013</name>
</gene>
<dbReference type="OrthoDB" id="2683071at2759"/>
<dbReference type="Proteomes" id="UP000294933">
    <property type="component" value="Unassembled WGS sequence"/>
</dbReference>
<organism evidence="2 3">
    <name type="scientific">Rickenella mellea</name>
    <dbReference type="NCBI Taxonomy" id="50990"/>
    <lineage>
        <taxon>Eukaryota</taxon>
        <taxon>Fungi</taxon>
        <taxon>Dikarya</taxon>
        <taxon>Basidiomycota</taxon>
        <taxon>Agaricomycotina</taxon>
        <taxon>Agaricomycetes</taxon>
        <taxon>Hymenochaetales</taxon>
        <taxon>Rickenellaceae</taxon>
        <taxon>Rickenella</taxon>
    </lineage>
</organism>
<evidence type="ECO:0000256" key="1">
    <source>
        <dbReference type="SAM" id="Coils"/>
    </source>
</evidence>
<dbReference type="VEuPathDB" id="FungiDB:BD410DRAFT_889013"/>
<reference evidence="2 3" key="1">
    <citation type="submission" date="2018-06" db="EMBL/GenBank/DDBJ databases">
        <title>A transcriptomic atlas of mushroom development highlights an independent origin of complex multicellularity.</title>
        <authorList>
            <consortium name="DOE Joint Genome Institute"/>
            <person name="Krizsan K."/>
            <person name="Almasi E."/>
            <person name="Merenyi Z."/>
            <person name="Sahu N."/>
            <person name="Viragh M."/>
            <person name="Koszo T."/>
            <person name="Mondo S."/>
            <person name="Kiss B."/>
            <person name="Balint B."/>
            <person name="Kues U."/>
            <person name="Barry K."/>
            <person name="Hegedus J.C."/>
            <person name="Henrissat B."/>
            <person name="Johnson J."/>
            <person name="Lipzen A."/>
            <person name="Ohm R."/>
            <person name="Nagy I."/>
            <person name="Pangilinan J."/>
            <person name="Yan J."/>
            <person name="Xiong Y."/>
            <person name="Grigoriev I.V."/>
            <person name="Hibbett D.S."/>
            <person name="Nagy L.G."/>
        </authorList>
    </citation>
    <scope>NUCLEOTIDE SEQUENCE [LARGE SCALE GENOMIC DNA]</scope>
    <source>
        <strain evidence="2 3">SZMC22713</strain>
    </source>
</reference>